<comment type="subcellular location">
    <subcellularLocation>
        <location evidence="1">Secreted</location>
    </subcellularLocation>
</comment>
<organism evidence="5 6">
    <name type="scientific">Selenomonas artemidis F0399</name>
    <dbReference type="NCBI Taxonomy" id="749551"/>
    <lineage>
        <taxon>Bacteria</taxon>
        <taxon>Bacillati</taxon>
        <taxon>Bacillota</taxon>
        <taxon>Negativicutes</taxon>
        <taxon>Selenomonadales</taxon>
        <taxon>Selenomonadaceae</taxon>
        <taxon>Selenomonas</taxon>
    </lineage>
</organism>
<dbReference type="InterPro" id="IPR008638">
    <property type="entry name" value="FhaB/CdiA-like_TPS"/>
</dbReference>
<dbReference type="GO" id="GO:0005576">
    <property type="term" value="C:extracellular region"/>
    <property type="evidence" value="ECO:0007669"/>
    <property type="project" value="UniProtKB-SubCell"/>
</dbReference>
<dbReference type="InterPro" id="IPR050909">
    <property type="entry name" value="Bact_Autotransporter_VF"/>
</dbReference>
<dbReference type="STRING" id="749551.HMPREF9555_01019"/>
<dbReference type="InterPro" id="IPR041286">
    <property type="entry name" value="MBG_2"/>
</dbReference>
<accession>E7N209</accession>
<keyword evidence="6" id="KW-1185">Reference proteome</keyword>
<protein>
    <submittedName>
        <fullName evidence="5">Filamentous hemeagglutinin family domain protein</fullName>
    </submittedName>
</protein>
<dbReference type="EMBL" id="AECV01000016">
    <property type="protein sequence ID" value="EFW29791.1"/>
    <property type="molecule type" value="Genomic_DNA"/>
</dbReference>
<dbReference type="SUPFAM" id="SSF51126">
    <property type="entry name" value="Pectin lyase-like"/>
    <property type="match status" value="1"/>
</dbReference>
<dbReference type="InterPro" id="IPR012334">
    <property type="entry name" value="Pectin_lyas_fold"/>
</dbReference>
<dbReference type="Proteomes" id="UP000004633">
    <property type="component" value="Unassembled WGS sequence"/>
</dbReference>
<proteinExistence type="predicted"/>
<dbReference type="PANTHER" id="PTHR12338:SF8">
    <property type="entry name" value="HEME_HEMOPEXIN-BINDING PROTEIN"/>
    <property type="match status" value="1"/>
</dbReference>
<evidence type="ECO:0000256" key="1">
    <source>
        <dbReference type="ARBA" id="ARBA00004613"/>
    </source>
</evidence>
<evidence type="ECO:0000256" key="2">
    <source>
        <dbReference type="ARBA" id="ARBA00022525"/>
    </source>
</evidence>
<dbReference type="SMART" id="SM00912">
    <property type="entry name" value="Haemagg_act"/>
    <property type="match status" value="1"/>
</dbReference>
<dbReference type="InterPro" id="IPR011050">
    <property type="entry name" value="Pectin_lyase_fold/virulence"/>
</dbReference>
<dbReference type="Pfam" id="PF18676">
    <property type="entry name" value="MBG_2"/>
    <property type="match status" value="1"/>
</dbReference>
<evidence type="ECO:0000259" key="4">
    <source>
        <dbReference type="SMART" id="SM00912"/>
    </source>
</evidence>
<feature type="domain" description="Filamentous haemagglutinin FhaB/tRNA nuclease CdiA-like TPS" evidence="4">
    <location>
        <begin position="31"/>
        <end position="143"/>
    </location>
</feature>
<dbReference type="PANTHER" id="PTHR12338">
    <property type="entry name" value="AUTOTRANSPORTER"/>
    <property type="match status" value="1"/>
</dbReference>
<dbReference type="Pfam" id="PF05860">
    <property type="entry name" value="TPS"/>
    <property type="match status" value="1"/>
</dbReference>
<evidence type="ECO:0000313" key="5">
    <source>
        <dbReference type="EMBL" id="EFW29791.1"/>
    </source>
</evidence>
<dbReference type="NCBIfam" id="TIGR01901">
    <property type="entry name" value="adhes_NPXG"/>
    <property type="match status" value="1"/>
</dbReference>
<keyword evidence="3" id="KW-0732">Signal</keyword>
<sequence>MTLQDRIRRHLGGGIGAVTAGAFMLVGSGHALALPQGGEVAAGAAEIAQHAAEMAITQATQNAVINWNSFNIGAGERVNILQPNAQAALLNRVLGGSPSEIFGTLQANGRVFLVNPAGVLFAPGAHVDVGSLAASTMNITNADFMAGRYAFLGASDGKVINRGALIAQNEGTIALLGRDVRNEGVIVARKGTVALAAGEAVTLDFNGDGKVGVIPGEAALAQVVENKGLVEADGGLVFMSAAAGDALTSSVVNQDGIVRAGSVDGRTGTIRMTAGEVRLGAGSRTDAGGASGGHIEIGGGWQGSGDLAHARNVNIVQGAEVHADAQADGGTGGTVAVWSDGRTDFRGAISARGKGTGAGGKIETSGRSVYITGDVNASSEHGKAGEWLIDPGNLVVRNLTGSETETDSLTDAQRVSNTLSGGTSVTVQTAGGDNGANDYSLTVQDNITKTSGGDATLTLKATGSIALNADITSAAGKLNLDIISDTNHLGGGNFSIANGKQLKTFGGDLKIHGGVVENDIGFANSPNMGTSGVDIGSAVIDTRDGGSTGGTVEMAGSTTTTDAGVKLSGTQIQTGTGKVTIVGKSGSGKGISIDGGSNITTRTVELRTDSLDLQGTITGDADPTGSAKIWTLSDGKTINFGAGSGGLDLAGNTFSSAGKITNFYKNIVGDANQAANIAVSGVTADHDLALYSGAGTLTVGGAVNAAGHALTLGSKNAITGAGVLTADALVLDAADATVNLTGTHQLGKLDGKAKGLALKNGTNLKVGADTGLTTSAGGASLDVTGSLTVGARGMTNGAGALSLKASGTLTLDPNAEVKSTGAAATALEAGAVSFGTDSKVSTAGGTIKVKTDALTLPAGAQGTLSSANGAVTVETRTAGKTMSVGAAAADVHMSDFGFINSGTGEVHLGNANTGNIDVGAADVKAPLTVESGATVKFTGALTNANGKNTTFSANAIDFGTGASLAAGAGTMTMTADSITNWSNVTFADTTGKGTLAIKPKTAGAFSVGGTSTLVSDAGFSRIKAGNFYNVAIGDKTNAGTATIDAISSGNLPSHTSILTNGAISVVGAVQGMAADTLALHGDGLTETAPIEVGNLLLLGKGAMDLSTQPNKIGNIAADMTEGTLKLKNQTDMKVAVVENRTVTPKANVDGLKTKSTNIKLDTGKKLTVAGNLNSTDDTQLEADNMDLGNKVNVGKTLTLEKADKTQAINVGTGANDWNIDNANYGKIKIGGNTQTGNINIKGATFKKLSDIETTGSVKLTGATKAGADGKSDMKIKAHDAALPTASDTLAVKNLDLDLSGGIDLGLGKVIGQKDGKVTARGAAASQDIYIKDDAADVPTTDYRISYRSINDTLAGFGGFDIAGEKHVYFYGGSVKKSMNAAGKLGVEVRDNVTIEGEGTKLTVGSDPSATPSNPETIITGGFTVKSGKSVSVKGKGAAIDINTDGDITLENNAKLLVEGDNADFRLKSRSHNVILGDDAAVKVLSGTEVHGDVTGTTLNLGARAVLDTGADTVGALRVHVDNIDTPAADDGVTNIEGKSGLVITTRTAGRGMVVDNSTAATPGVLHVTADQLNGKLFGNQFVALTLGNGQTGDVTIDGVNVDNHVAIGTGSGNKVTIGTGGLTVAANRRVTLKTGSIENSNGAGTMQVGTGGTLTLNTNSIASLAANGSSPSVTGTGTLGIGTYDGTKSIGLGNTATGDLLLPDAKFGTVFGPGFTHYSIGDGAQGTINVNGSTLGKDVTLQANTINFAGDLTLAAGKTLTVNAKTAAQQTAGKITAANVAALGGNIKLDQANEIGTIAADALSVDVKSNALTIGAVTIPAGSPTAQTARTLRGIKAGESGGTAGNIKLSADAMTFNEAVEGKGNLTVQQATDATNLNVGTTGTGLTLPENIFGGNVFKNGFKHVYLGSETATGATKVGGNLNFVDPTTIRSGKTSGSMTLDGTAKITTNGNVFALESKDLTTAAGSEVNTGAGDLTLKTDKMDLNGKMKGVKALNILPLSHTQDISLGADDPTKLSLLEKYFNGNNRAFWDYEVINIGDKDGGGHLYQSGTINMPFTVNIQQAITSGSGGVNITGTINTNGKDYTVGSREVNFNNATISADDPNGVHHGNVSIQADELHHTNSKITGHGDVSFDTYTPGKTISFGTPGGGGSPAGLVLPSDIFSGTGLLQKNTDGKGFRKIRIGGERAGDISVGNVTLPGGLADGVAIKTAGNVTSTGVLKTVPTLDVDAHSVNLTGANEITNLGNITSATGVAVETKGGTTVAGTITGKDAPIKITNTNGGNVSIAPGGKIVGTGTSDVLIEAQGGAFKNKGGKNAIQTAPGQRYIVHTEDSVENELDGLVFEFRRYGTDYGTTGSITIPAGKNAMFYKYQPEIKLYSSRAYGDANSAWFSTNSGYRIVDDGNLKRRELDKAEVQKIYDNRAASTSHSYGAGVNAATDVNADINTATGAVTQADTDTAVRSGAHTYGSDAANAAEKITYNGPNDLNYKVTVDYRIVPRTVTVKGIADTKVYDGTAKQYSGYNGVTFANFANGQTAATAGIISTTHVDYTPNTDPTKTSGFAEGALHAGNYTLGVSGNLEANNYKFKYEPGTLTITKRPLSFTAPSGTRVYGAPNDTVVPGAAGTLASGDTLAKYTVRAMDGANPVTERTNVGNYTMTVEGIGLAPGSRGYSSDYDVTSTPGTLTITPRTLTLRAGNKARAYGAENGTADYTDGTGKFNADAATTTTGLVNGDTIDDVVETIDPAAALTTDAGTPGLWTEINGAHFSRGAASNYAINYIQGSFKILPREVQIAAGNASRYVNEPNPAPTYTIERGTSAGSRGLLSGDDITNIIASYAPSMTENTPFGTYEGVISVAPGTYVGGTNMANYRFNYMPGTLVIRPRGFDSNTPGGRAVISGVVVNAPRSAADGGTSSAGGNAPGVRVPESRVTVGNGTGTMLIPPDELQNHIGSWENRVVSGGTTTEAHELITGTDGSFGYDLARDRGRVGIPDEHIPGGTAEAIPVLFTNGGTRDLDGIYAINYNPNKLSIQPASKKVDIPDPKEIRADSQEPMQFLYRNQGGEFKVLFGKGIVTLRPQNDRALAIVKDKDKTAERAVLASGLLTAIEDLGVTPAEIRAVYIFNVLEEDEE</sequence>
<evidence type="ECO:0000313" key="6">
    <source>
        <dbReference type="Proteomes" id="UP000004633"/>
    </source>
</evidence>
<name>E7N209_9FIRM</name>
<dbReference type="HOGENOM" id="CLU_225712_0_0_9"/>
<reference evidence="5 6" key="1">
    <citation type="submission" date="2010-08" db="EMBL/GenBank/DDBJ databases">
        <authorList>
            <person name="Weinstock G."/>
            <person name="Sodergren E."/>
            <person name="Clifton S."/>
            <person name="Fulton L."/>
            <person name="Fulton B."/>
            <person name="Courtney L."/>
            <person name="Fronick C."/>
            <person name="Harrison M."/>
            <person name="Strong C."/>
            <person name="Farmer C."/>
            <person name="Delahaunty K."/>
            <person name="Markovic C."/>
            <person name="Hall O."/>
            <person name="Minx P."/>
            <person name="Tomlinson C."/>
            <person name="Mitreva M."/>
            <person name="Hou S."/>
            <person name="Chen J."/>
            <person name="Wollam A."/>
            <person name="Pepin K.H."/>
            <person name="Johnson M."/>
            <person name="Bhonagiri V."/>
            <person name="Zhang X."/>
            <person name="Suruliraj S."/>
            <person name="Warren W."/>
            <person name="Chinwalla A."/>
            <person name="Mardis E.R."/>
            <person name="Wilson R.K."/>
        </authorList>
    </citation>
    <scope>NUCLEOTIDE SEQUENCE [LARGE SCALE GENOMIC DNA]</scope>
    <source>
        <strain evidence="5 6">F0399</strain>
    </source>
</reference>
<evidence type="ECO:0000256" key="3">
    <source>
        <dbReference type="ARBA" id="ARBA00022729"/>
    </source>
</evidence>
<keyword evidence="2" id="KW-0964">Secreted</keyword>
<gene>
    <name evidence="5" type="ORF">HMPREF9555_01019</name>
</gene>
<dbReference type="Gene3D" id="2.160.20.10">
    <property type="entry name" value="Single-stranded right-handed beta-helix, Pectin lyase-like"/>
    <property type="match status" value="1"/>
</dbReference>
<comment type="caution">
    <text evidence="5">The sequence shown here is derived from an EMBL/GenBank/DDBJ whole genome shotgun (WGS) entry which is preliminary data.</text>
</comment>